<evidence type="ECO:0000313" key="1">
    <source>
        <dbReference type="EMBL" id="UXN70625.1"/>
    </source>
</evidence>
<organism evidence="1 2">
    <name type="scientific">Devosia neptuniae</name>
    <dbReference type="NCBI Taxonomy" id="191302"/>
    <lineage>
        <taxon>Bacteria</taxon>
        <taxon>Pseudomonadati</taxon>
        <taxon>Pseudomonadota</taxon>
        <taxon>Alphaproteobacteria</taxon>
        <taxon>Hyphomicrobiales</taxon>
        <taxon>Devosiaceae</taxon>
        <taxon>Devosia</taxon>
    </lineage>
</organism>
<gene>
    <name evidence="1" type="ORF">N8A98_05390</name>
</gene>
<name>A0ABY6CEF1_9HYPH</name>
<proteinExistence type="predicted"/>
<dbReference type="RefSeq" id="WP_262169758.1">
    <property type="nucleotide sequence ID" value="NZ_CP104965.1"/>
</dbReference>
<reference evidence="1 2" key="1">
    <citation type="submission" date="2022-09" db="EMBL/GenBank/DDBJ databases">
        <title>Interaction between co-microsymbionts with complementary sets of symbiotic genes in legume-rhizobium systems.</title>
        <authorList>
            <person name="Safronova V."/>
            <person name="Sazanova A."/>
            <person name="Afonin A."/>
            <person name="Chirak E."/>
        </authorList>
    </citation>
    <scope>NUCLEOTIDE SEQUENCE [LARGE SCALE GENOMIC DNA]</scope>
    <source>
        <strain evidence="1 2">A18/4-1</strain>
    </source>
</reference>
<dbReference type="EMBL" id="CP104965">
    <property type="protein sequence ID" value="UXN70625.1"/>
    <property type="molecule type" value="Genomic_DNA"/>
</dbReference>
<evidence type="ECO:0000313" key="2">
    <source>
        <dbReference type="Proteomes" id="UP001061862"/>
    </source>
</evidence>
<sequence>MLRFAGHNFEPLPSGALYWRAEATLLVADLHLEKMSSFARAGQLLPPTIPVSPCAASRQICAAPVRSA</sequence>
<accession>A0ABY6CEF1</accession>
<dbReference type="Proteomes" id="UP001061862">
    <property type="component" value="Chromosome"/>
</dbReference>
<protein>
    <submittedName>
        <fullName evidence="1">Uncharacterized protein</fullName>
    </submittedName>
</protein>
<keyword evidence="2" id="KW-1185">Reference proteome</keyword>